<reference evidence="9" key="4">
    <citation type="submission" date="2015-04" db="EMBL/GenBank/DDBJ databases">
        <title>Maintaining two mating types: Structure of the mating type locus and its role in heterokaryosis in Podospora anserina.</title>
        <authorList>
            <person name="Grognet P."/>
            <person name="Bidard F."/>
            <person name="Kuchly C."/>
            <person name="Chan Ho Tong L."/>
            <person name="Coppin E."/>
            <person name="Ait Benkhali J."/>
            <person name="Couloux A."/>
            <person name="Wincker P."/>
            <person name="Debuchy R."/>
            <person name="Silar P."/>
        </authorList>
    </citation>
    <scope>NUCLEOTIDE SEQUENCE</scope>
</reference>
<evidence type="ECO:0000313" key="9">
    <source>
        <dbReference type="EMBL" id="CDP26976.1"/>
    </source>
</evidence>
<evidence type="ECO:0000256" key="5">
    <source>
        <dbReference type="ARBA" id="ARBA00023163"/>
    </source>
</evidence>
<reference evidence="10" key="3">
    <citation type="journal article" date="2014" name="Genetics">
        <title>Maintaining two mating types: Structure of the mating type locus and its role in heterokaryosis in Podospora anserina.</title>
        <authorList>
            <person name="Grognet P."/>
            <person name="Bidard F."/>
            <person name="Kuchly C."/>
            <person name="Tong L.C.H."/>
            <person name="Coppin E."/>
            <person name="Benkhali J.A."/>
            <person name="Couloux A."/>
            <person name="Wincker P."/>
            <person name="Debuchy R."/>
            <person name="Silar P."/>
        </authorList>
    </citation>
    <scope>GENOME REANNOTATION</scope>
    <source>
        <strain evidence="10">S / ATCC MYA-4624 / DSM 980 / FGSC 10383</strain>
    </source>
</reference>
<reference evidence="8" key="2">
    <citation type="submission" date="2008-07" db="EMBL/GenBank/DDBJ databases">
        <authorList>
            <person name="Genoscope - CEA"/>
        </authorList>
    </citation>
    <scope>NUCLEOTIDE SEQUENCE</scope>
    <source>
        <strain evidence="8">S mat+</strain>
    </source>
</reference>
<dbReference type="InterPro" id="IPR008851">
    <property type="entry name" value="TFIIF-alpha"/>
</dbReference>
<dbReference type="GO" id="GO:0001096">
    <property type="term" value="F:TFIIF-class transcription factor complex binding"/>
    <property type="evidence" value="ECO:0007669"/>
    <property type="project" value="TreeGrafter"/>
</dbReference>
<feature type="compositionally biased region" description="Pro residues" evidence="7">
    <location>
        <begin position="1"/>
        <end position="17"/>
    </location>
</feature>
<dbReference type="PANTHER" id="PTHR13011">
    <property type="entry name" value="TFIIF-ALPHA"/>
    <property type="match status" value="1"/>
</dbReference>
<keyword evidence="6" id="KW-0539">Nucleus</keyword>
<feature type="compositionally biased region" description="Acidic residues" evidence="7">
    <location>
        <begin position="357"/>
        <end position="382"/>
    </location>
</feature>
<feature type="compositionally biased region" description="Basic residues" evidence="7">
    <location>
        <begin position="615"/>
        <end position="644"/>
    </location>
</feature>
<keyword evidence="4" id="KW-0238">DNA-binding</keyword>
<dbReference type="GO" id="GO:0005674">
    <property type="term" value="C:transcription factor TFIIF complex"/>
    <property type="evidence" value="ECO:0007669"/>
    <property type="project" value="TreeGrafter"/>
</dbReference>
<evidence type="ECO:0000313" key="10">
    <source>
        <dbReference type="Proteomes" id="UP000001197"/>
    </source>
</evidence>
<dbReference type="VEuPathDB" id="FungiDB:PODANS_3_4620"/>
<keyword evidence="5" id="KW-0804">Transcription</keyword>
<dbReference type="GO" id="GO:0003677">
    <property type="term" value="F:DNA binding"/>
    <property type="evidence" value="ECO:0007669"/>
    <property type="project" value="UniProtKB-KW"/>
</dbReference>
<feature type="compositionally biased region" description="Polar residues" evidence="7">
    <location>
        <begin position="478"/>
        <end position="493"/>
    </location>
</feature>
<dbReference type="GO" id="GO:0032968">
    <property type="term" value="P:positive regulation of transcription elongation by RNA polymerase II"/>
    <property type="evidence" value="ECO:0007669"/>
    <property type="project" value="InterPro"/>
</dbReference>
<evidence type="ECO:0000313" key="8">
    <source>
        <dbReference type="EMBL" id="CAP70382.1"/>
    </source>
</evidence>
<dbReference type="STRING" id="515849.B2AZJ4"/>
<feature type="compositionally biased region" description="Basic and acidic residues" evidence="7">
    <location>
        <begin position="406"/>
        <end position="418"/>
    </location>
</feature>
<evidence type="ECO:0000256" key="6">
    <source>
        <dbReference type="ARBA" id="ARBA00023242"/>
    </source>
</evidence>
<dbReference type="OrthoDB" id="76676at2759"/>
<dbReference type="GO" id="GO:0016251">
    <property type="term" value="F:RNA polymerase II general transcription initiation factor activity"/>
    <property type="evidence" value="ECO:0007669"/>
    <property type="project" value="TreeGrafter"/>
</dbReference>
<dbReference type="HOGENOM" id="CLU_025955_0_0_1"/>
<dbReference type="GeneID" id="6193831"/>
<keyword evidence="3" id="KW-0805">Transcription regulation</keyword>
<dbReference type="PANTHER" id="PTHR13011:SF0">
    <property type="entry name" value="GENERAL TRANSCRIPTION FACTOR IIF SUBUNIT 1"/>
    <property type="match status" value="1"/>
</dbReference>
<feature type="compositionally biased region" description="Basic and acidic residues" evidence="7">
    <location>
        <begin position="48"/>
        <end position="60"/>
    </location>
</feature>
<dbReference type="Proteomes" id="UP000001197">
    <property type="component" value="Chromosome 3"/>
</dbReference>
<feature type="compositionally biased region" description="Basic and acidic residues" evidence="7">
    <location>
        <begin position="383"/>
        <end position="393"/>
    </location>
</feature>
<evidence type="ECO:0000256" key="3">
    <source>
        <dbReference type="ARBA" id="ARBA00023015"/>
    </source>
</evidence>
<reference evidence="8 10" key="1">
    <citation type="journal article" date="2008" name="Genome Biol.">
        <title>The genome sequence of the model ascomycete fungus Podospora anserina.</title>
        <authorList>
            <person name="Espagne E."/>
            <person name="Lespinet O."/>
            <person name="Malagnac F."/>
            <person name="Da Silva C."/>
            <person name="Jaillon O."/>
            <person name="Porcel B.M."/>
            <person name="Couloux A."/>
            <person name="Aury J.-M."/>
            <person name="Segurens B."/>
            <person name="Poulain J."/>
            <person name="Anthouard V."/>
            <person name="Grossetete S."/>
            <person name="Khalili H."/>
            <person name="Coppin E."/>
            <person name="Dequard-Chablat M."/>
            <person name="Picard M."/>
            <person name="Contamine V."/>
            <person name="Arnaise S."/>
            <person name="Bourdais A."/>
            <person name="Berteaux-Lecellier V."/>
            <person name="Gautheret D."/>
            <person name="de Vries R.P."/>
            <person name="Battaglia E."/>
            <person name="Coutinho P.M."/>
            <person name="Danchin E.G.J."/>
            <person name="Henrissat B."/>
            <person name="El Khoury R."/>
            <person name="Sainsard-Chanet A."/>
            <person name="Boivin A."/>
            <person name="Pinan-Lucarre B."/>
            <person name="Sellem C.H."/>
            <person name="Debuchy R."/>
            <person name="Wincker P."/>
            <person name="Weissenbach J."/>
            <person name="Silar P."/>
        </authorList>
    </citation>
    <scope>NUCLEOTIDE SEQUENCE [LARGE SCALE GENOMIC DNA]</scope>
    <source>
        <strain evidence="10">S / ATCC MYA-4624 / DSM 980 / FGSC 10383</strain>
        <strain evidence="8">S mat+</strain>
    </source>
</reference>
<dbReference type="eggNOG" id="KOG2393">
    <property type="taxonomic scope" value="Eukaryota"/>
</dbReference>
<comment type="subcellular location">
    <subcellularLocation>
        <location evidence="1">Nucleus</location>
    </subcellularLocation>
</comment>
<protein>
    <submittedName>
        <fullName evidence="8">Podospora anserina S mat+ genomic DNA chromosome 3, supercontig 2</fullName>
    </submittedName>
    <submittedName>
        <fullName evidence="9">Transcription initiation factor IIF subunit alpha</fullName>
    </submittedName>
</protein>
<evidence type="ECO:0000256" key="7">
    <source>
        <dbReference type="SAM" id="MobiDB-lite"/>
    </source>
</evidence>
<evidence type="ECO:0000256" key="2">
    <source>
        <dbReference type="ARBA" id="ARBA00005249"/>
    </source>
</evidence>
<proteinExistence type="inferred from homology"/>
<evidence type="ECO:0000256" key="1">
    <source>
        <dbReference type="ARBA" id="ARBA00004123"/>
    </source>
</evidence>
<sequence>MSAPQQQPPGPPRPPGAAPTFIRRKPNTDPLRARVKPRAKPLHALPPKGKEAKRLVDSSGELDKEIEREYASKVEQLRQQRARNGGWSDQPAGSVQEFPLVLTKKAFREGIRHHVMRLHKQMGGAEVDIDLLNQDQFPRPVTLHRRDPRLPPAYRMAMKQDDVPMDPEQQAEMDRIQKMKADKEAQRALDQAQMAPVIKDNNPKPKTNNKKEKASAFYGKHSDAHKKQSGLRYEETLPWHLEDAEGKAGVWVGSYVAGLSDSNVVFVIDGARFRMIPLERWYKFDEKPRFDTLSLDDAEKLMYEVKEVKRWVMKDKEREERLREKLETRMFLNGPTRVKTESATSRAARGSERQDDYELDISGDEFQDDDETPGFEADDEDAKESKERVRKEQLASNLFGEGEEDKVEKEERERQLEKLKRKMIGKQTIKGLVKLEKAMDYDDMSESDSNNPFTDSSDSDDSDEEEKKEEEKKPEPVTSGSNTKGNTTPSKSAIANKKGKLKRAGSPEMSESSDIETARKKMKTGKGSSVPSRMGTPIPGRPKVMPGATSDGEATAGEGSDGGAMLKKKFKMKAQRPGGTPSGSRAGSPAPAGKLFPSAAVTPCHTNLTREKQVKPPRRAPQRPAARRLRPRSRLLRSRRRSATRRWPDTRTALRSCRSCRSSSTGLTSRGLLRGRSGSTWSRAFLTFIMRRSCSRRSRGGGLVRHCGLVFV</sequence>
<dbReference type="EMBL" id="CU638743">
    <property type="protein sequence ID" value="CAP70382.1"/>
    <property type="molecule type" value="Genomic_DNA"/>
</dbReference>
<dbReference type="SUPFAM" id="SSF50916">
    <property type="entry name" value="Rap30/74 interaction domains"/>
    <property type="match status" value="1"/>
</dbReference>
<dbReference type="AlphaFoldDB" id="B2AZJ4"/>
<dbReference type="RefSeq" id="XP_001909250.1">
    <property type="nucleotide sequence ID" value="XM_001909215.1"/>
</dbReference>
<dbReference type="EMBL" id="FO904938">
    <property type="protein sequence ID" value="CDP26976.1"/>
    <property type="molecule type" value="Genomic_DNA"/>
</dbReference>
<name>B2AZJ4_PODAN</name>
<organism evidence="8">
    <name type="scientific">Podospora anserina (strain S / ATCC MYA-4624 / DSM 980 / FGSC 10383)</name>
    <name type="common">Pleurage anserina</name>
    <dbReference type="NCBI Taxonomy" id="515849"/>
    <lineage>
        <taxon>Eukaryota</taxon>
        <taxon>Fungi</taxon>
        <taxon>Dikarya</taxon>
        <taxon>Ascomycota</taxon>
        <taxon>Pezizomycotina</taxon>
        <taxon>Sordariomycetes</taxon>
        <taxon>Sordariomycetidae</taxon>
        <taxon>Sordariales</taxon>
        <taxon>Podosporaceae</taxon>
        <taxon>Podospora</taxon>
        <taxon>Podospora anserina</taxon>
    </lineage>
</organism>
<dbReference type="InterPro" id="IPR011039">
    <property type="entry name" value="TFIIF_interaction"/>
</dbReference>
<feature type="region of interest" description="Disordered" evidence="7">
    <location>
        <begin position="1"/>
        <end position="60"/>
    </location>
</feature>
<dbReference type="GO" id="GO:0006367">
    <property type="term" value="P:transcription initiation at RNA polymerase II promoter"/>
    <property type="evidence" value="ECO:0007669"/>
    <property type="project" value="InterPro"/>
</dbReference>
<comment type="similarity">
    <text evidence="2">Belongs to the TFIIF alpha subunit family.</text>
</comment>
<gene>
    <name evidence="8" type="ORF">PODANS_3_4620</name>
</gene>
<keyword evidence="10" id="KW-1185">Reference proteome</keyword>
<accession>B2AZJ4</accession>
<feature type="region of interest" description="Disordered" evidence="7">
    <location>
        <begin position="333"/>
        <end position="654"/>
    </location>
</feature>
<feature type="compositionally biased region" description="Acidic residues" evidence="7">
    <location>
        <begin position="457"/>
        <end position="468"/>
    </location>
</feature>
<evidence type="ECO:0000256" key="4">
    <source>
        <dbReference type="ARBA" id="ARBA00023125"/>
    </source>
</evidence>
<dbReference type="KEGG" id="pan:PODANSg6285"/>